<proteinExistence type="predicted"/>
<name>A0A016W396_9BILA</name>
<reference evidence="2" key="1">
    <citation type="journal article" date="2015" name="Nat. Genet.">
        <title>The genome and transcriptome of the zoonotic hookworm Ancylostoma ceylanicum identify infection-specific gene families.</title>
        <authorList>
            <person name="Schwarz E.M."/>
            <person name="Hu Y."/>
            <person name="Antoshechkin I."/>
            <person name="Miller M.M."/>
            <person name="Sternberg P.W."/>
            <person name="Aroian R.V."/>
        </authorList>
    </citation>
    <scope>NUCLEOTIDE SEQUENCE</scope>
    <source>
        <strain evidence="2">HY135</strain>
    </source>
</reference>
<dbReference type="Proteomes" id="UP000024635">
    <property type="component" value="Unassembled WGS sequence"/>
</dbReference>
<comment type="caution">
    <text evidence="1">The sequence shown here is derived from an EMBL/GenBank/DDBJ whole genome shotgun (WGS) entry which is preliminary data.</text>
</comment>
<evidence type="ECO:0000313" key="1">
    <source>
        <dbReference type="EMBL" id="EYC34105.1"/>
    </source>
</evidence>
<gene>
    <name evidence="1" type="primary">Acey_s0001.g245</name>
    <name evidence="1" type="ORF">Y032_0001g245</name>
</gene>
<keyword evidence="2" id="KW-1185">Reference proteome</keyword>
<protein>
    <submittedName>
        <fullName evidence="1">Uncharacterized protein</fullName>
    </submittedName>
</protein>
<dbReference type="EMBL" id="JARK01001337">
    <property type="protein sequence ID" value="EYC34105.1"/>
    <property type="molecule type" value="Genomic_DNA"/>
</dbReference>
<organism evidence="1 2">
    <name type="scientific">Ancylostoma ceylanicum</name>
    <dbReference type="NCBI Taxonomy" id="53326"/>
    <lineage>
        <taxon>Eukaryota</taxon>
        <taxon>Metazoa</taxon>
        <taxon>Ecdysozoa</taxon>
        <taxon>Nematoda</taxon>
        <taxon>Chromadorea</taxon>
        <taxon>Rhabditida</taxon>
        <taxon>Rhabditina</taxon>
        <taxon>Rhabditomorpha</taxon>
        <taxon>Strongyloidea</taxon>
        <taxon>Ancylostomatidae</taxon>
        <taxon>Ancylostomatinae</taxon>
        <taxon>Ancylostoma</taxon>
    </lineage>
</organism>
<dbReference type="AlphaFoldDB" id="A0A016W396"/>
<evidence type="ECO:0000313" key="2">
    <source>
        <dbReference type="Proteomes" id="UP000024635"/>
    </source>
</evidence>
<sequence>MPHILATHTSNNSPLLQFSRKLRHDSTPSTPLPTSSTTSSEYFSCSTSSYSFSFLPPHFLGIVTKIAVSPHPPSFGMCMYRTFESLSYLKIPFFFPSFGPWLSLPLPPWMLL</sequence>
<accession>A0A016W396</accession>